<keyword evidence="3" id="KW-1185">Reference proteome</keyword>
<keyword evidence="1" id="KW-0812">Transmembrane</keyword>
<evidence type="ECO:0000256" key="1">
    <source>
        <dbReference type="SAM" id="Phobius"/>
    </source>
</evidence>
<name>A0ABR5YBA6_9SPHN</name>
<reference evidence="3" key="1">
    <citation type="submission" date="2016-01" db="EMBL/GenBank/DDBJ databases">
        <title>Draft genome of Chromobacterium sp. F49.</title>
        <authorList>
            <person name="Hong K.W."/>
        </authorList>
    </citation>
    <scope>NUCLEOTIDE SEQUENCE [LARGE SCALE GENOMIC DNA]</scope>
    <source>
        <strain evidence="3">CN3</strain>
    </source>
</reference>
<keyword evidence="1" id="KW-1133">Transmembrane helix</keyword>
<organism evidence="2 3">
    <name type="scientific">Sphingomonas hankookensis</name>
    <dbReference type="NCBI Taxonomy" id="563996"/>
    <lineage>
        <taxon>Bacteria</taxon>
        <taxon>Pseudomonadati</taxon>
        <taxon>Pseudomonadota</taxon>
        <taxon>Alphaproteobacteria</taxon>
        <taxon>Sphingomonadales</taxon>
        <taxon>Sphingomonadaceae</taxon>
        <taxon>Sphingomonas</taxon>
    </lineage>
</organism>
<dbReference type="RefSeq" id="WP_066692404.1">
    <property type="nucleotide sequence ID" value="NZ_LQQO01000034.1"/>
</dbReference>
<gene>
    <name evidence="2" type="ORF">AVT10_05235</name>
</gene>
<evidence type="ECO:0000313" key="3">
    <source>
        <dbReference type="Proteomes" id="UP000076609"/>
    </source>
</evidence>
<evidence type="ECO:0000313" key="2">
    <source>
        <dbReference type="EMBL" id="KZE11642.1"/>
    </source>
</evidence>
<protein>
    <submittedName>
        <fullName evidence="2">Uncharacterized protein</fullName>
    </submittedName>
</protein>
<keyword evidence="1" id="KW-0472">Membrane</keyword>
<proteinExistence type="predicted"/>
<dbReference type="EMBL" id="LQQO01000034">
    <property type="protein sequence ID" value="KZE11642.1"/>
    <property type="molecule type" value="Genomic_DNA"/>
</dbReference>
<comment type="caution">
    <text evidence="2">The sequence shown here is derived from an EMBL/GenBank/DDBJ whole genome shotgun (WGS) entry which is preliminary data.</text>
</comment>
<feature type="transmembrane region" description="Helical" evidence="1">
    <location>
        <begin position="51"/>
        <end position="76"/>
    </location>
</feature>
<sequence>MIGGAAALFVANALSGTAMLVVVPVLATSWPALMLEGAVQAWRWRSAGIPALLLVFVPVLSLMFAAFAANHVLYWSHVAPSWMMLRSDRAAFDGALAGGPIPTGITGIFRAPPRTAFRTIIGVNGEWAGIVHDPTDRIAAARGWNGGPVAADIRNIFGNNTIWCQRLDSHWFHCQFG</sequence>
<accession>A0ABR5YBA6</accession>
<dbReference type="Proteomes" id="UP000076609">
    <property type="component" value="Unassembled WGS sequence"/>
</dbReference>